<dbReference type="Gene3D" id="3.90.400.10">
    <property type="entry name" value="Oligo-1,6-glucosidase, Domain 2"/>
    <property type="match status" value="1"/>
</dbReference>
<dbReference type="Pfam" id="PF18962">
    <property type="entry name" value="Por_Secre_tail"/>
    <property type="match status" value="1"/>
</dbReference>
<evidence type="ECO:0000313" key="5">
    <source>
        <dbReference type="EMBL" id="TYZ09658.1"/>
    </source>
</evidence>
<dbReference type="InterPro" id="IPR006047">
    <property type="entry name" value="GH13_cat_dom"/>
</dbReference>
<dbReference type="SUPFAM" id="SSF81296">
    <property type="entry name" value="E set domains"/>
    <property type="match status" value="1"/>
</dbReference>
<dbReference type="Gene3D" id="3.20.20.80">
    <property type="entry name" value="Glycosidases"/>
    <property type="match status" value="1"/>
</dbReference>
<reference evidence="5 6" key="1">
    <citation type="submission" date="2019-08" db="EMBL/GenBank/DDBJ databases">
        <authorList>
            <person name="Seo M.-J."/>
        </authorList>
    </citation>
    <scope>NUCLEOTIDE SEQUENCE [LARGE SCALE GENOMIC DNA]</scope>
    <source>
        <strain evidence="5 6">KIGAM108</strain>
    </source>
</reference>
<name>A0A5D6V3N7_9BACT</name>
<dbReference type="SUPFAM" id="SSF51445">
    <property type="entry name" value="(Trans)glycosidases"/>
    <property type="match status" value="1"/>
</dbReference>
<gene>
    <name evidence="5" type="ORF">FY528_10485</name>
</gene>
<dbReference type="PANTHER" id="PTHR10357:SF179">
    <property type="entry name" value="NEUTRAL AND BASIC AMINO ACID TRANSPORT PROTEIN RBAT"/>
    <property type="match status" value="1"/>
</dbReference>
<dbReference type="CDD" id="cd11316">
    <property type="entry name" value="AmyAc_bac2_AmyA"/>
    <property type="match status" value="1"/>
</dbReference>
<dbReference type="Pfam" id="PF00128">
    <property type="entry name" value="Alpha-amylase"/>
    <property type="match status" value="1"/>
</dbReference>
<dbReference type="EMBL" id="VTHL01000009">
    <property type="protein sequence ID" value="TYZ09658.1"/>
    <property type="molecule type" value="Genomic_DNA"/>
</dbReference>
<dbReference type="Proteomes" id="UP000322791">
    <property type="component" value="Unassembled WGS sequence"/>
</dbReference>
<evidence type="ECO:0000256" key="3">
    <source>
        <dbReference type="SAM" id="SignalP"/>
    </source>
</evidence>
<dbReference type="NCBIfam" id="TIGR04183">
    <property type="entry name" value="Por_Secre_tail"/>
    <property type="match status" value="1"/>
</dbReference>
<evidence type="ECO:0000256" key="2">
    <source>
        <dbReference type="RuleBase" id="RU003615"/>
    </source>
</evidence>
<keyword evidence="6" id="KW-1185">Reference proteome</keyword>
<keyword evidence="3" id="KW-0732">Signal</keyword>
<evidence type="ECO:0000256" key="1">
    <source>
        <dbReference type="ARBA" id="ARBA00008061"/>
    </source>
</evidence>
<dbReference type="InterPro" id="IPR006046">
    <property type="entry name" value="Alpha_amylase"/>
</dbReference>
<dbReference type="PANTHER" id="PTHR10357">
    <property type="entry name" value="ALPHA-AMYLASE FAMILY MEMBER"/>
    <property type="match status" value="1"/>
</dbReference>
<dbReference type="GO" id="GO:0004556">
    <property type="term" value="F:alpha-amylase activity"/>
    <property type="evidence" value="ECO:0007669"/>
    <property type="project" value="InterPro"/>
</dbReference>
<accession>A0A5D6V3N7</accession>
<dbReference type="AlphaFoldDB" id="A0A5D6V3N7"/>
<dbReference type="GO" id="GO:0030246">
    <property type="term" value="F:carbohydrate binding"/>
    <property type="evidence" value="ECO:0007669"/>
    <property type="project" value="InterPro"/>
</dbReference>
<dbReference type="InterPro" id="IPR026444">
    <property type="entry name" value="Secre_tail"/>
</dbReference>
<dbReference type="InterPro" id="IPR014756">
    <property type="entry name" value="Ig_E-set"/>
</dbReference>
<evidence type="ECO:0000259" key="4">
    <source>
        <dbReference type="SMART" id="SM00642"/>
    </source>
</evidence>
<dbReference type="SMART" id="SM00642">
    <property type="entry name" value="Aamy"/>
    <property type="match status" value="1"/>
</dbReference>
<protein>
    <submittedName>
        <fullName evidence="5">T9SS type A sorting domain-containing protein</fullName>
    </submittedName>
</protein>
<dbReference type="PRINTS" id="PR00110">
    <property type="entry name" value="ALPHAAMYLASE"/>
</dbReference>
<feature type="signal peptide" evidence="3">
    <location>
        <begin position="1"/>
        <end position="19"/>
    </location>
</feature>
<dbReference type="RefSeq" id="WP_149070955.1">
    <property type="nucleotide sequence ID" value="NZ_VTHL01000009.1"/>
</dbReference>
<dbReference type="InterPro" id="IPR054409">
    <property type="entry name" value="X25_BaPul-like"/>
</dbReference>
<dbReference type="InterPro" id="IPR013783">
    <property type="entry name" value="Ig-like_fold"/>
</dbReference>
<comment type="similarity">
    <text evidence="1 2">Belongs to the glycosyl hydrolase 13 family.</text>
</comment>
<proteinExistence type="inferred from homology"/>
<dbReference type="SUPFAM" id="SSF49452">
    <property type="entry name" value="Starch-binding domain-like"/>
    <property type="match status" value="1"/>
</dbReference>
<organism evidence="5 6">
    <name type="scientific">Hymenobacter lutimineralis</name>
    <dbReference type="NCBI Taxonomy" id="2606448"/>
    <lineage>
        <taxon>Bacteria</taxon>
        <taxon>Pseudomonadati</taxon>
        <taxon>Bacteroidota</taxon>
        <taxon>Cytophagia</taxon>
        <taxon>Cytophagales</taxon>
        <taxon>Hymenobacteraceae</taxon>
        <taxon>Hymenobacter</taxon>
    </lineage>
</organism>
<dbReference type="Gene3D" id="2.60.40.10">
    <property type="entry name" value="Immunoglobulins"/>
    <property type="match status" value="2"/>
</dbReference>
<dbReference type="GO" id="GO:0043169">
    <property type="term" value="F:cation binding"/>
    <property type="evidence" value="ECO:0007669"/>
    <property type="project" value="InterPro"/>
</dbReference>
<sequence>MKHLLLLLALAGTALSTQAAQLTFRVDMSQQTVAAAGVHVAGTFQSKAGYGADWNPGTTALTDPDGDKVYEVTVEVPAGTYRYKFINGAGWDGAEPVPASCGQDDGGGNLNRQVTIGTSALRLPAIAFNGCATLLSFSVNMKGQTVAPGGVHVAGNFQALAGYGADWDPATTALQDDNGDGIYEVTVALPASGRFEYKFINGTSWTGVEAVPAACGTGSDLNRTVDATAEVNTTGTLCFSSCEACGSTPTQYTTHWWNDAVFYEVFVRSFYDSNGDGKGDFKGLTAKLDYLNDGNPNTTSDLGITGIWLMPMMESPSYHGYDVTNYKATEPDYGTMAEFEEFLAAAHARGIKVIIDLVLNHSSREHPWFTQAAASATSPYRDWYRWSATNPGYQGPWGQTVWHPRNSAYYYGLFWDGMPDLNWSNAELKTAMWDASRFWLNKGVDGYRLDAVKYLDEDGQQMEDTPETFGLLEEFHDVVKEANPDAFTVGEAWSSTRAVVPYVVNDRLDACFEFDLSSAILNGLNTGSAATLKTQLQLIDQSYPKLQYATFLSNHDQERVLETLRGDMPRMKQAAALYLTMPGVPFLYYGEEVGMLGTGVDENKRKPMQWTAGSNGGFTTGSPWRGLNSNYAQYNVATMQADATSLLSHYKQLIGLRNTHETLRKGYILPTTTSATSLLGYVRVYEQEAVLVLANLGSTALAKPKVSMAVSSLPAGTYAVTDLYSGQAAGSVTLDAQGGFADWSASLASLGANQTWILRIAAQTTTGTKRQSKSVALHLYPNPAAATVQLEVAAGTQHQLQVYDLSGRHVLTTTFTGRQHVLDTRAWSNGTYFLRVTSGKQVAVQRLVVAH</sequence>
<comment type="caution">
    <text evidence="5">The sequence shown here is derived from an EMBL/GenBank/DDBJ whole genome shotgun (WGS) entry which is preliminary data.</text>
</comment>
<dbReference type="InterPro" id="IPR013784">
    <property type="entry name" value="Carb-bd-like_fold"/>
</dbReference>
<evidence type="ECO:0000313" key="6">
    <source>
        <dbReference type="Proteomes" id="UP000322791"/>
    </source>
</evidence>
<feature type="domain" description="Glycosyl hydrolase family 13 catalytic" evidence="4">
    <location>
        <begin position="264"/>
        <end position="657"/>
    </location>
</feature>
<dbReference type="Pfam" id="PF22058">
    <property type="entry name" value="X25_BaPul_like"/>
    <property type="match status" value="2"/>
</dbReference>
<dbReference type="InterPro" id="IPR017853">
    <property type="entry name" value="GH"/>
</dbReference>
<dbReference type="GO" id="GO:0009313">
    <property type="term" value="P:oligosaccharide catabolic process"/>
    <property type="evidence" value="ECO:0007669"/>
    <property type="project" value="TreeGrafter"/>
</dbReference>
<dbReference type="InterPro" id="IPR045857">
    <property type="entry name" value="O16G_dom_2"/>
</dbReference>
<feature type="chain" id="PRO_5022845157" evidence="3">
    <location>
        <begin position="20"/>
        <end position="851"/>
    </location>
</feature>